<feature type="domain" description="GH64" evidence="2">
    <location>
        <begin position="33"/>
        <end position="394"/>
    </location>
</feature>
<protein>
    <submittedName>
        <fullName evidence="3">Ricin-type beta-trefoil lectin domain-containing protein</fullName>
    </submittedName>
</protein>
<dbReference type="OrthoDB" id="5513218at2"/>
<feature type="signal peptide" evidence="1">
    <location>
        <begin position="1"/>
        <end position="24"/>
    </location>
</feature>
<evidence type="ECO:0000259" key="2">
    <source>
        <dbReference type="PROSITE" id="PS52006"/>
    </source>
</evidence>
<dbReference type="InterPro" id="IPR000772">
    <property type="entry name" value="Ricin_B_lectin"/>
</dbReference>
<dbReference type="Gene3D" id="3.30.920.50">
    <property type="entry name" value="Beta-1,3-glucanase, C-terminal domain"/>
    <property type="match status" value="1"/>
</dbReference>
<dbReference type="SMART" id="SM00458">
    <property type="entry name" value="RICIN"/>
    <property type="match status" value="1"/>
</dbReference>
<organism evidence="3 4">
    <name type="scientific">Lentzea jiangxiensis</name>
    <dbReference type="NCBI Taxonomy" id="641025"/>
    <lineage>
        <taxon>Bacteria</taxon>
        <taxon>Bacillati</taxon>
        <taxon>Actinomycetota</taxon>
        <taxon>Actinomycetes</taxon>
        <taxon>Pseudonocardiales</taxon>
        <taxon>Pseudonocardiaceae</taxon>
        <taxon>Lentzea</taxon>
    </lineage>
</organism>
<dbReference type="STRING" id="641025.SAMN05421507_110210"/>
<dbReference type="PROSITE" id="PS50231">
    <property type="entry name" value="RICIN_B_LECTIN"/>
    <property type="match status" value="1"/>
</dbReference>
<dbReference type="InterPro" id="IPR032477">
    <property type="entry name" value="Glyco_hydro_64"/>
</dbReference>
<dbReference type="PANTHER" id="PTHR38165">
    <property type="match status" value="1"/>
</dbReference>
<keyword evidence="1" id="KW-0732">Signal</keyword>
<dbReference type="CDD" id="cd09216">
    <property type="entry name" value="GH64-LPHase-like"/>
    <property type="match status" value="1"/>
</dbReference>
<dbReference type="InterPro" id="IPR037176">
    <property type="entry name" value="Osmotin/thaumatin-like_sf"/>
</dbReference>
<dbReference type="PANTHER" id="PTHR38165:SF1">
    <property type="entry name" value="GLUCANASE B"/>
    <property type="match status" value="1"/>
</dbReference>
<dbReference type="AlphaFoldDB" id="A0A1H0TTT3"/>
<dbReference type="InterPro" id="IPR042517">
    <property type="entry name" value="Glyco_hydro_64_N_2"/>
</dbReference>
<feature type="chain" id="PRO_5038554971" evidence="1">
    <location>
        <begin position="25"/>
        <end position="532"/>
    </location>
</feature>
<name>A0A1H0TTT3_9PSEU</name>
<dbReference type="RefSeq" id="WP_090100318.1">
    <property type="nucleotide sequence ID" value="NZ_FNIX01000010.1"/>
</dbReference>
<dbReference type="Gene3D" id="2.60.110.10">
    <property type="entry name" value="Thaumatin"/>
    <property type="match status" value="1"/>
</dbReference>
<evidence type="ECO:0000256" key="1">
    <source>
        <dbReference type="SAM" id="SignalP"/>
    </source>
</evidence>
<evidence type="ECO:0000313" key="3">
    <source>
        <dbReference type="EMBL" id="SDP57170.1"/>
    </source>
</evidence>
<dbReference type="Pfam" id="PF00652">
    <property type="entry name" value="Ricin_B_lectin"/>
    <property type="match status" value="1"/>
</dbReference>
<dbReference type="Gene3D" id="2.80.10.50">
    <property type="match status" value="1"/>
</dbReference>
<dbReference type="GO" id="GO:0030246">
    <property type="term" value="F:carbohydrate binding"/>
    <property type="evidence" value="ECO:0007669"/>
    <property type="project" value="UniProtKB-KW"/>
</dbReference>
<dbReference type="EMBL" id="FNIX01000010">
    <property type="protein sequence ID" value="SDP57170.1"/>
    <property type="molecule type" value="Genomic_DNA"/>
</dbReference>
<keyword evidence="3" id="KW-0430">Lectin</keyword>
<reference evidence="4" key="1">
    <citation type="submission" date="2016-10" db="EMBL/GenBank/DDBJ databases">
        <authorList>
            <person name="Varghese N."/>
            <person name="Submissions S."/>
        </authorList>
    </citation>
    <scope>NUCLEOTIDE SEQUENCE [LARGE SCALE GENOMIC DNA]</scope>
    <source>
        <strain evidence="4">CGMCC 4.6609</strain>
    </source>
</reference>
<gene>
    <name evidence="3" type="ORF">SAMN05421507_110210</name>
</gene>
<sequence>MRTRTKWWSTLAALAVTASAAAVAIPSAQAIGPDLLPLNVTNNSGRSEAVHLYVLGTDIRNGRLGYVNQAGTFTPWSPGGNPPTPAPDVSIAGPGQGGTATLRVPRFISGRVYMSFGEKLKFFLTPDGLVQPAPWASGDPNSGILFDWSEFTYNDAGLWLNSSQVDMFAVPHAVTVTGAGGATKKTGELKSGGRDAVINGIRNQAGWSGSIMSRSDGTVLRVLAPGKAADVGNFDRNYLDPYITQAWNAYTGKTLTVQPFGDRPDVKYFGRTSGNTMNFTNSAGQQVASFAKPSTSNVWGCDGALHAPNDQVVGPIARTLCAALHRSTLGRIDVQPGGGPADFYQGAITNHYSRLVHQNMVDGKAYGFAFDDVQAQESLVHDGDPRSAGIILTPFSGGSTPPPASSTSSVVNDWNGKCIDVPNWNFADGQRLVVWNCTGGTNQRFEFVGGTLRTENNKCVDVAWGSTANGAAVQLATCSGNPAQQFVLSGAGDLVNPQANKCVDIAEWNPNNDAVLHMWDCVGGANQKWHRG</sequence>
<dbReference type="PROSITE" id="PS52006">
    <property type="entry name" value="GH64"/>
    <property type="match status" value="1"/>
</dbReference>
<proteinExistence type="predicted"/>
<dbReference type="Pfam" id="PF16483">
    <property type="entry name" value="Glyco_hydro_64"/>
    <property type="match status" value="1"/>
</dbReference>
<dbReference type="SUPFAM" id="SSF50370">
    <property type="entry name" value="Ricin B-like lectins"/>
    <property type="match status" value="1"/>
</dbReference>
<evidence type="ECO:0000313" key="4">
    <source>
        <dbReference type="Proteomes" id="UP000199691"/>
    </source>
</evidence>
<dbReference type="InterPro" id="IPR037398">
    <property type="entry name" value="Glyco_hydro_64_fam"/>
</dbReference>
<accession>A0A1H0TTT3</accession>
<keyword evidence="4" id="KW-1185">Reference proteome</keyword>
<dbReference type="Proteomes" id="UP000199691">
    <property type="component" value="Unassembled WGS sequence"/>
</dbReference>
<dbReference type="InterPro" id="IPR035992">
    <property type="entry name" value="Ricin_B-like_lectins"/>
</dbReference>